<keyword evidence="7" id="KW-0067">ATP-binding</keyword>
<evidence type="ECO:0000256" key="8">
    <source>
        <dbReference type="ARBA" id="ARBA00023012"/>
    </source>
</evidence>
<dbReference type="PANTHER" id="PTHR43047:SF72">
    <property type="entry name" value="OSMOSENSING HISTIDINE PROTEIN KINASE SLN1"/>
    <property type="match status" value="1"/>
</dbReference>
<gene>
    <name evidence="12" type="ORF">J2Z70_002349</name>
</gene>
<dbReference type="InterPro" id="IPR035965">
    <property type="entry name" value="PAS-like_dom_sf"/>
</dbReference>
<evidence type="ECO:0000313" key="12">
    <source>
        <dbReference type="EMBL" id="MBP2112195.1"/>
    </source>
</evidence>
<dbReference type="Gene3D" id="3.30.565.10">
    <property type="entry name" value="Histidine kinase-like ATPase, C-terminal domain"/>
    <property type="match status" value="1"/>
</dbReference>
<dbReference type="InterPro" id="IPR003594">
    <property type="entry name" value="HATPase_dom"/>
</dbReference>
<dbReference type="Pfam" id="PF00512">
    <property type="entry name" value="HisKA"/>
    <property type="match status" value="1"/>
</dbReference>
<keyword evidence="5" id="KW-0547">Nucleotide-binding</keyword>
<feature type="domain" description="PAS" evidence="11">
    <location>
        <begin position="228"/>
        <end position="280"/>
    </location>
</feature>
<dbReference type="EC" id="2.7.13.3" evidence="2"/>
<comment type="caution">
    <text evidence="12">The sequence shown here is derived from an EMBL/GenBank/DDBJ whole genome shotgun (WGS) entry which is preliminary data.</text>
</comment>
<evidence type="ECO:0000256" key="4">
    <source>
        <dbReference type="ARBA" id="ARBA00022679"/>
    </source>
</evidence>
<dbReference type="SMART" id="SM00091">
    <property type="entry name" value="PAS"/>
    <property type="match status" value="2"/>
</dbReference>
<dbReference type="InterPro" id="IPR036097">
    <property type="entry name" value="HisK_dim/P_sf"/>
</dbReference>
<dbReference type="Gene3D" id="1.10.287.130">
    <property type="match status" value="1"/>
</dbReference>
<dbReference type="InterPro" id="IPR004358">
    <property type="entry name" value="Sig_transdc_His_kin-like_C"/>
</dbReference>
<evidence type="ECO:0000256" key="5">
    <source>
        <dbReference type="ARBA" id="ARBA00022741"/>
    </source>
</evidence>
<dbReference type="PROSITE" id="PS50109">
    <property type="entry name" value="HIS_KIN"/>
    <property type="match status" value="1"/>
</dbReference>
<evidence type="ECO:0000259" key="11">
    <source>
        <dbReference type="PROSITE" id="PS50112"/>
    </source>
</evidence>
<dbReference type="Gene3D" id="3.30.450.20">
    <property type="entry name" value="PAS domain"/>
    <property type="match status" value="1"/>
</dbReference>
<evidence type="ECO:0000313" key="13">
    <source>
        <dbReference type="Proteomes" id="UP000773462"/>
    </source>
</evidence>
<evidence type="ECO:0000256" key="3">
    <source>
        <dbReference type="ARBA" id="ARBA00022553"/>
    </source>
</evidence>
<dbReference type="PRINTS" id="PR00344">
    <property type="entry name" value="BCTRLSENSOR"/>
</dbReference>
<dbReference type="SUPFAM" id="SSF55785">
    <property type="entry name" value="PYP-like sensor domain (PAS domain)"/>
    <property type="match status" value="2"/>
</dbReference>
<dbReference type="SMART" id="SM00388">
    <property type="entry name" value="HisKA"/>
    <property type="match status" value="1"/>
</dbReference>
<feature type="domain" description="Histidine kinase" evidence="10">
    <location>
        <begin position="372"/>
        <end position="594"/>
    </location>
</feature>
<feature type="region of interest" description="Disordered" evidence="9">
    <location>
        <begin position="82"/>
        <end position="138"/>
    </location>
</feature>
<reference evidence="12 13" key="1">
    <citation type="submission" date="2021-03" db="EMBL/GenBank/DDBJ databases">
        <title>Genomic Encyclopedia of Type Strains, Phase IV (KMG-IV): sequencing the most valuable type-strain genomes for metagenomic binning, comparative biology and taxonomic classification.</title>
        <authorList>
            <person name="Goeker M."/>
        </authorList>
    </citation>
    <scope>NUCLEOTIDE SEQUENCE [LARGE SCALE GENOMIC DNA]</scope>
    <source>
        <strain evidence="12 13">DSM 101953</strain>
    </source>
</reference>
<dbReference type="PANTHER" id="PTHR43047">
    <property type="entry name" value="TWO-COMPONENT HISTIDINE PROTEIN KINASE"/>
    <property type="match status" value="1"/>
</dbReference>
<comment type="catalytic activity">
    <reaction evidence="1">
        <text>ATP + protein L-histidine = ADP + protein N-phospho-L-histidine.</text>
        <dbReference type="EC" id="2.7.13.3"/>
    </reaction>
</comment>
<evidence type="ECO:0000259" key="10">
    <source>
        <dbReference type="PROSITE" id="PS50109"/>
    </source>
</evidence>
<dbReference type="CDD" id="cd00130">
    <property type="entry name" value="PAS"/>
    <property type="match status" value="1"/>
</dbReference>
<sequence>MLKDWASILDNALSGESAYRALFDHHPDFIIVLDRQGRYRDSNRMLSAEEAGRLNDCRMHPPGEAHFAAALAGITSSFELAVEASEGHEETGRGAGGAEPEGNYGAGSAGSTSAGNVVSAGAGSTESAGSSGSAKGTGNACGSGVTVRYVPLHTDEGIAGLFAILHDPGNRPLSSLLHSWVSMSSSLAAGAERNVQAGDECSAYADEVAAAKDDEELPQAEFVFEMAEDKRLSLILNSVSAGIFGLDNLGRTIFINREGAEMLGYEPSELTGLPMMEIIHYMHGGAPLHSLLECPITLTLQDGVTRSKADEVFWRKDGTSFFVNYRIAPLLDRGMICGVVISFSDITNEREILRAKESAERAAQAKSDFLAMMSHEIRTPMNGMIGMADLLLETELGEEQRSYAEILRSSSYSLLQILNDILDFSKMEAGKMPLQSERFDLREMLEGIIDLFTPKAEEKKLSLRWWADTSVPDIVTTDPSRLRQIIVNLVGNALKFTDRGSVTLSVKNIPLPASPEYLLEFSVRDTGVGIADSKLNLLFQSFSQLHPSINRKYGGTGLGLAICKQLVELMGGTIFVESEEDRGSIFRFMLPFMKEEAELEPELLS</sequence>
<proteinExistence type="predicted"/>
<dbReference type="Proteomes" id="UP000773462">
    <property type="component" value="Unassembled WGS sequence"/>
</dbReference>
<dbReference type="InterPro" id="IPR005467">
    <property type="entry name" value="His_kinase_dom"/>
</dbReference>
<evidence type="ECO:0000256" key="2">
    <source>
        <dbReference type="ARBA" id="ARBA00012438"/>
    </source>
</evidence>
<dbReference type="SUPFAM" id="SSF47384">
    <property type="entry name" value="Homodimeric domain of signal transducing histidine kinase"/>
    <property type="match status" value="1"/>
</dbReference>
<dbReference type="CDD" id="cd16922">
    <property type="entry name" value="HATPase_EvgS-ArcB-TorS-like"/>
    <property type="match status" value="1"/>
</dbReference>
<dbReference type="InterPro" id="IPR000014">
    <property type="entry name" value="PAS"/>
</dbReference>
<dbReference type="RefSeq" id="WP_209872857.1">
    <property type="nucleotide sequence ID" value="NZ_JAGGLV010000006.1"/>
</dbReference>
<dbReference type="SUPFAM" id="SSF55874">
    <property type="entry name" value="ATPase domain of HSP90 chaperone/DNA topoisomerase II/histidine kinase"/>
    <property type="match status" value="1"/>
</dbReference>
<dbReference type="Pfam" id="PF02518">
    <property type="entry name" value="HATPase_c"/>
    <property type="match status" value="1"/>
</dbReference>
<accession>A0ABS4NRY4</accession>
<keyword evidence="13" id="KW-1185">Reference proteome</keyword>
<dbReference type="EMBL" id="JAGGLV010000006">
    <property type="protein sequence ID" value="MBP2112195.1"/>
    <property type="molecule type" value="Genomic_DNA"/>
</dbReference>
<dbReference type="PROSITE" id="PS50112">
    <property type="entry name" value="PAS"/>
    <property type="match status" value="1"/>
</dbReference>
<keyword evidence="4" id="KW-0808">Transferase</keyword>
<evidence type="ECO:0000256" key="7">
    <source>
        <dbReference type="ARBA" id="ARBA00022840"/>
    </source>
</evidence>
<dbReference type="Pfam" id="PF13426">
    <property type="entry name" value="PAS_9"/>
    <property type="match status" value="1"/>
</dbReference>
<feature type="compositionally biased region" description="Gly residues" evidence="9">
    <location>
        <begin position="93"/>
        <end position="108"/>
    </location>
</feature>
<name>A0ABS4NRY4_9BACL</name>
<evidence type="ECO:0000256" key="1">
    <source>
        <dbReference type="ARBA" id="ARBA00000085"/>
    </source>
</evidence>
<dbReference type="NCBIfam" id="TIGR00229">
    <property type="entry name" value="sensory_box"/>
    <property type="match status" value="1"/>
</dbReference>
<keyword evidence="6" id="KW-0418">Kinase</keyword>
<keyword evidence="3" id="KW-0597">Phosphoprotein</keyword>
<feature type="compositionally biased region" description="Low complexity" evidence="9">
    <location>
        <begin position="109"/>
        <end position="138"/>
    </location>
</feature>
<evidence type="ECO:0000256" key="9">
    <source>
        <dbReference type="SAM" id="MobiDB-lite"/>
    </source>
</evidence>
<dbReference type="InterPro" id="IPR003661">
    <property type="entry name" value="HisK_dim/P_dom"/>
</dbReference>
<protein>
    <recommendedName>
        <fullName evidence="2">histidine kinase</fullName>
        <ecNumber evidence="2">2.7.13.3</ecNumber>
    </recommendedName>
</protein>
<keyword evidence="8" id="KW-0902">Two-component regulatory system</keyword>
<evidence type="ECO:0000256" key="6">
    <source>
        <dbReference type="ARBA" id="ARBA00022777"/>
    </source>
</evidence>
<dbReference type="CDD" id="cd00082">
    <property type="entry name" value="HisKA"/>
    <property type="match status" value="1"/>
</dbReference>
<organism evidence="12 13">
    <name type="scientific">Paenibacillus silagei</name>
    <dbReference type="NCBI Taxonomy" id="1670801"/>
    <lineage>
        <taxon>Bacteria</taxon>
        <taxon>Bacillati</taxon>
        <taxon>Bacillota</taxon>
        <taxon>Bacilli</taxon>
        <taxon>Bacillales</taxon>
        <taxon>Paenibacillaceae</taxon>
        <taxon>Paenibacillus</taxon>
    </lineage>
</organism>
<dbReference type="SMART" id="SM00387">
    <property type="entry name" value="HATPase_c"/>
    <property type="match status" value="1"/>
</dbReference>
<dbReference type="InterPro" id="IPR036890">
    <property type="entry name" value="HATPase_C_sf"/>
</dbReference>